<feature type="region of interest" description="Disordered" evidence="1">
    <location>
        <begin position="1"/>
        <end position="153"/>
    </location>
</feature>
<reference evidence="2 3" key="1">
    <citation type="submission" date="2018-08" db="EMBL/GenBank/DDBJ databases">
        <title>Sequencing the genomes of 1000 actinobacteria strains.</title>
        <authorList>
            <person name="Klenk H.-P."/>
        </authorList>
    </citation>
    <scope>NUCLEOTIDE SEQUENCE [LARGE SCALE GENOMIC DNA]</scope>
    <source>
        <strain evidence="2 3">DSM 22891</strain>
    </source>
</reference>
<evidence type="ECO:0000313" key="2">
    <source>
        <dbReference type="EMBL" id="REF36943.1"/>
    </source>
</evidence>
<name>A0A3D9V8A8_THECX</name>
<accession>A0A3D9V8A8</accession>
<feature type="compositionally biased region" description="Acidic residues" evidence="1">
    <location>
        <begin position="118"/>
        <end position="153"/>
    </location>
</feature>
<dbReference type="Proteomes" id="UP000256485">
    <property type="component" value="Unassembled WGS sequence"/>
</dbReference>
<proteinExistence type="predicted"/>
<sequence length="153" mass="16745">MSGPDAPDPGPDIPEPDFRPPEDGGPDLPDSEIPETPETQTPGTDDLGPDIILEPDIDQAIDQMDVHEGEELYTDELLPESESVEWEPPDEPSPLSREESGSQEDLDDPAFRDSATESLDEGDLGEAYTDEENEDEELGNEVLEPDDRDVDDA</sequence>
<evidence type="ECO:0000256" key="1">
    <source>
        <dbReference type="SAM" id="MobiDB-lite"/>
    </source>
</evidence>
<dbReference type="EMBL" id="QTUC01000001">
    <property type="protein sequence ID" value="REF36943.1"/>
    <property type="molecule type" value="Genomic_DNA"/>
</dbReference>
<gene>
    <name evidence="2" type="ORF">DFJ64_2379</name>
</gene>
<evidence type="ECO:0000313" key="3">
    <source>
        <dbReference type="Proteomes" id="UP000256485"/>
    </source>
</evidence>
<dbReference type="RefSeq" id="WP_115850489.1">
    <property type="nucleotide sequence ID" value="NZ_QTUC01000001.1"/>
</dbReference>
<dbReference type="AlphaFoldDB" id="A0A3D9V8A8"/>
<comment type="caution">
    <text evidence="2">The sequence shown here is derived from an EMBL/GenBank/DDBJ whole genome shotgun (WGS) entry which is preliminary data.</text>
</comment>
<organism evidence="2 3">
    <name type="scientific">Thermasporomyces composti</name>
    <dbReference type="NCBI Taxonomy" id="696763"/>
    <lineage>
        <taxon>Bacteria</taxon>
        <taxon>Bacillati</taxon>
        <taxon>Actinomycetota</taxon>
        <taxon>Actinomycetes</taxon>
        <taxon>Propionibacteriales</taxon>
        <taxon>Nocardioidaceae</taxon>
        <taxon>Thermasporomyces</taxon>
    </lineage>
</organism>
<keyword evidence="3" id="KW-1185">Reference proteome</keyword>
<protein>
    <submittedName>
        <fullName evidence="2">Uncharacterized protein</fullName>
    </submittedName>
</protein>
<feature type="compositionally biased region" description="Acidic residues" evidence="1">
    <location>
        <begin position="71"/>
        <end position="90"/>
    </location>
</feature>
<feature type="compositionally biased region" description="Pro residues" evidence="1">
    <location>
        <begin position="1"/>
        <end position="13"/>
    </location>
</feature>